<reference evidence="1 2" key="1">
    <citation type="submission" date="2019-08" db="EMBL/GenBank/DDBJ databases">
        <title>Draft genome sequence of Lysobacter sp. UKS-15.</title>
        <authorList>
            <person name="Im W.-T."/>
        </authorList>
    </citation>
    <scope>NUCLEOTIDE SEQUENCE [LARGE SCALE GENOMIC DNA]</scope>
    <source>
        <strain evidence="1 2">UKS-15</strain>
    </source>
</reference>
<dbReference type="RefSeq" id="WP_149353644.1">
    <property type="nucleotide sequence ID" value="NZ_VTRV01000174.1"/>
</dbReference>
<evidence type="ECO:0000313" key="2">
    <source>
        <dbReference type="Proteomes" id="UP000323164"/>
    </source>
</evidence>
<dbReference type="EMBL" id="VTRV01000174">
    <property type="protein sequence ID" value="TZF85241.1"/>
    <property type="molecule type" value="Genomic_DNA"/>
</dbReference>
<dbReference type="Proteomes" id="UP000323164">
    <property type="component" value="Unassembled WGS sequence"/>
</dbReference>
<keyword evidence="2" id="KW-1185">Reference proteome</keyword>
<organism evidence="1 2">
    <name type="scientific">Cognatilysobacter lacus</name>
    <dbReference type="NCBI Taxonomy" id="1643323"/>
    <lineage>
        <taxon>Bacteria</taxon>
        <taxon>Pseudomonadati</taxon>
        <taxon>Pseudomonadota</taxon>
        <taxon>Gammaproteobacteria</taxon>
        <taxon>Lysobacterales</taxon>
        <taxon>Lysobacteraceae</taxon>
        <taxon>Cognatilysobacter</taxon>
    </lineage>
</organism>
<proteinExistence type="predicted"/>
<gene>
    <name evidence="1" type="ORF">FW784_12375</name>
</gene>
<sequence>MKFKIGDVVQLRSGGPHMTVQNIGEYVVANPGVMCVWFDGSKKLEDVFHPDSLELYSRAAEG</sequence>
<dbReference type="Pfam" id="PF09926">
    <property type="entry name" value="DUF2158"/>
    <property type="match status" value="1"/>
</dbReference>
<evidence type="ECO:0000313" key="1">
    <source>
        <dbReference type="EMBL" id="TZF85241.1"/>
    </source>
</evidence>
<dbReference type="AlphaFoldDB" id="A0A5D8YRM5"/>
<protein>
    <submittedName>
        <fullName evidence="1">DUF2158 domain-containing protein</fullName>
    </submittedName>
</protein>
<comment type="caution">
    <text evidence="1">The sequence shown here is derived from an EMBL/GenBank/DDBJ whole genome shotgun (WGS) entry which is preliminary data.</text>
</comment>
<dbReference type="OrthoDB" id="1264301at2"/>
<name>A0A5D8YRM5_9GAMM</name>
<accession>A0A5D8YRM5</accession>
<dbReference type="InterPro" id="IPR019226">
    <property type="entry name" value="DUF2158"/>
</dbReference>